<keyword evidence="4" id="KW-0732">Signal</keyword>
<dbReference type="GeneTree" id="ENSGT00940000155719"/>
<reference evidence="14" key="1">
    <citation type="submission" date="2025-08" db="UniProtKB">
        <authorList>
            <consortium name="Ensembl"/>
        </authorList>
    </citation>
    <scope>IDENTIFICATION</scope>
</reference>
<keyword evidence="5" id="KW-0677">Repeat</keyword>
<dbReference type="SUPFAM" id="SSF49313">
    <property type="entry name" value="Cadherin-like"/>
    <property type="match status" value="4"/>
</dbReference>
<evidence type="ECO:0000313" key="15">
    <source>
        <dbReference type="Proteomes" id="UP000264800"/>
    </source>
</evidence>
<evidence type="ECO:0000256" key="11">
    <source>
        <dbReference type="ARBA" id="ARBA00023180"/>
    </source>
</evidence>
<evidence type="ECO:0000256" key="7">
    <source>
        <dbReference type="ARBA" id="ARBA00022889"/>
    </source>
</evidence>
<dbReference type="GO" id="GO:0005509">
    <property type="term" value="F:calcium ion binding"/>
    <property type="evidence" value="ECO:0007669"/>
    <property type="project" value="UniProtKB-UniRule"/>
</dbReference>
<feature type="domain" description="Cadherin" evidence="13">
    <location>
        <begin position="258"/>
        <end position="361"/>
    </location>
</feature>
<dbReference type="InterPro" id="IPR020894">
    <property type="entry name" value="Cadherin_CS"/>
</dbReference>
<reference evidence="14" key="2">
    <citation type="submission" date="2025-09" db="UniProtKB">
        <authorList>
            <consortium name="Ensembl"/>
        </authorList>
    </citation>
    <scope>IDENTIFICATION</scope>
</reference>
<dbReference type="PANTHER" id="PTHR24026:SF126">
    <property type="entry name" value="PROTOCADHERIN FAT 4"/>
    <property type="match status" value="1"/>
</dbReference>
<dbReference type="PROSITE" id="PS00232">
    <property type="entry name" value="CADHERIN_1"/>
    <property type="match status" value="1"/>
</dbReference>
<dbReference type="InterPro" id="IPR002126">
    <property type="entry name" value="Cadherin-like_dom"/>
</dbReference>
<organism evidence="14 15">
    <name type="scientific">Kryptolebias marmoratus</name>
    <name type="common">Mangrove killifish</name>
    <name type="synonym">Rivulus marmoratus</name>
    <dbReference type="NCBI Taxonomy" id="37003"/>
    <lineage>
        <taxon>Eukaryota</taxon>
        <taxon>Metazoa</taxon>
        <taxon>Chordata</taxon>
        <taxon>Craniata</taxon>
        <taxon>Vertebrata</taxon>
        <taxon>Euteleostomi</taxon>
        <taxon>Actinopterygii</taxon>
        <taxon>Neopterygii</taxon>
        <taxon>Teleostei</taxon>
        <taxon>Neoteleostei</taxon>
        <taxon>Acanthomorphata</taxon>
        <taxon>Ovalentaria</taxon>
        <taxon>Atherinomorphae</taxon>
        <taxon>Cyprinodontiformes</taxon>
        <taxon>Rivulidae</taxon>
        <taxon>Kryptolebias</taxon>
    </lineage>
</organism>
<dbReference type="STRING" id="37003.ENSKMAP00000003879"/>
<dbReference type="PRINTS" id="PR00205">
    <property type="entry name" value="CADHERIN"/>
</dbReference>
<dbReference type="Gene3D" id="2.60.40.60">
    <property type="entry name" value="Cadherins"/>
    <property type="match status" value="4"/>
</dbReference>
<evidence type="ECO:0000256" key="10">
    <source>
        <dbReference type="ARBA" id="ARBA00023157"/>
    </source>
</evidence>
<keyword evidence="10" id="KW-1015">Disulfide bond</keyword>
<feature type="domain" description="Cadherin" evidence="13">
    <location>
        <begin position="159"/>
        <end position="258"/>
    </location>
</feature>
<dbReference type="GO" id="GO:0005886">
    <property type="term" value="C:plasma membrane"/>
    <property type="evidence" value="ECO:0007669"/>
    <property type="project" value="UniProtKB-SubCell"/>
</dbReference>
<dbReference type="FunFam" id="2.60.40.60:FF:000118">
    <property type="entry name" value="protocadherin Fat 4"/>
    <property type="match status" value="1"/>
</dbReference>
<dbReference type="FunFam" id="2.60.40.60:FF:000115">
    <property type="entry name" value="FAT atypical cadherin 4"/>
    <property type="match status" value="1"/>
</dbReference>
<dbReference type="InterPro" id="IPR015919">
    <property type="entry name" value="Cadherin-like_sf"/>
</dbReference>
<keyword evidence="11" id="KW-0325">Glycoprotein</keyword>
<accession>A0A3Q2ZZM4</accession>
<dbReference type="Pfam" id="PF00028">
    <property type="entry name" value="Cadherin"/>
    <property type="match status" value="4"/>
</dbReference>
<dbReference type="PANTHER" id="PTHR24026">
    <property type="entry name" value="FAT ATYPICAL CADHERIN-RELATED"/>
    <property type="match status" value="1"/>
</dbReference>
<dbReference type="OMA" id="FESSHYS"/>
<sequence length="406" mass="44009">MSSGPNALVTYTILSGADDSFRIDPESGDLIATRRLDRERRSKYSLLVRADDGKQSSDMRLNITVKDVNDHSPKFSRDTYSFDIPEDTAAGSIVAAILASDSDSGLNGEVTYSLEEDDEDGTFLLNPVTGVFNVTRPLDYETQRYYVLTARAQDGGGTSVSEGLPPGSSVLTVLATDADDGPNAQLFYRITSGDPHGHFVLSKDGVLRTQKVLDRETQSFYNLVITVNDLAPPPGARFTSTAQVSIILLDVNDCPPTFTSQKMAYIQENTPVDTVVFTARASDADSGPNSYVEYSLRGPFGNKFSVGTIDGHVRLVGELDREELSNYTLTVVATDKGEPPLSSTMDVTMAVLDVNDNTPGFSQNIYDIEIEEDILTGTDVIQVIGSAVRLTFDPIALKSMVITLQP</sequence>
<name>A0A3Q2ZZM4_KRYMA</name>
<keyword evidence="3" id="KW-0812">Transmembrane</keyword>
<evidence type="ECO:0000256" key="4">
    <source>
        <dbReference type="ARBA" id="ARBA00022729"/>
    </source>
</evidence>
<evidence type="ECO:0000256" key="8">
    <source>
        <dbReference type="ARBA" id="ARBA00022989"/>
    </source>
</evidence>
<dbReference type="GO" id="GO:0007156">
    <property type="term" value="P:homophilic cell adhesion via plasma membrane adhesion molecules"/>
    <property type="evidence" value="ECO:0007669"/>
    <property type="project" value="InterPro"/>
</dbReference>
<dbReference type="FunFam" id="2.60.40.60:FF:000024">
    <property type="entry name" value="FAT atypical cadherin 3"/>
    <property type="match status" value="1"/>
</dbReference>
<evidence type="ECO:0000256" key="2">
    <source>
        <dbReference type="ARBA" id="ARBA00022536"/>
    </source>
</evidence>
<evidence type="ECO:0000256" key="12">
    <source>
        <dbReference type="PROSITE-ProRule" id="PRU00043"/>
    </source>
</evidence>
<evidence type="ECO:0000256" key="9">
    <source>
        <dbReference type="ARBA" id="ARBA00023136"/>
    </source>
</evidence>
<evidence type="ECO:0000256" key="5">
    <source>
        <dbReference type="ARBA" id="ARBA00022737"/>
    </source>
</evidence>
<keyword evidence="15" id="KW-1185">Reference proteome</keyword>
<comment type="subcellular location">
    <subcellularLocation>
        <location evidence="1">Membrane</location>
        <topology evidence="1">Single-pass type I membrane protein</topology>
    </subcellularLocation>
</comment>
<keyword evidence="7" id="KW-0130">Cell adhesion</keyword>
<dbReference type="PROSITE" id="PS50268">
    <property type="entry name" value="CADHERIN_2"/>
    <property type="match status" value="4"/>
</dbReference>
<evidence type="ECO:0000313" key="14">
    <source>
        <dbReference type="Ensembl" id="ENSKMAP00000003879.1"/>
    </source>
</evidence>
<keyword evidence="9" id="KW-0472">Membrane</keyword>
<feature type="domain" description="Cadherin" evidence="13">
    <location>
        <begin position="6"/>
        <end position="75"/>
    </location>
</feature>
<dbReference type="AlphaFoldDB" id="A0A3Q2ZZM4"/>
<evidence type="ECO:0000256" key="6">
    <source>
        <dbReference type="ARBA" id="ARBA00022837"/>
    </source>
</evidence>
<dbReference type="Ensembl" id="ENSKMAT00000003954.1">
    <property type="protein sequence ID" value="ENSKMAP00000003879.1"/>
    <property type="gene ID" value="ENSKMAG00000002934.1"/>
</dbReference>
<proteinExistence type="predicted"/>
<dbReference type="FunFam" id="2.60.40.60:FF:000039">
    <property type="entry name" value="FAT atypical cadherin 3"/>
    <property type="match status" value="1"/>
</dbReference>
<dbReference type="CDD" id="cd11304">
    <property type="entry name" value="Cadherin_repeat"/>
    <property type="match status" value="4"/>
</dbReference>
<evidence type="ECO:0000259" key="13">
    <source>
        <dbReference type="PROSITE" id="PS50268"/>
    </source>
</evidence>
<dbReference type="Proteomes" id="UP000264800">
    <property type="component" value="Unplaced"/>
</dbReference>
<dbReference type="GO" id="GO:0009653">
    <property type="term" value="P:anatomical structure morphogenesis"/>
    <property type="evidence" value="ECO:0007669"/>
    <property type="project" value="UniProtKB-ARBA"/>
</dbReference>
<keyword evidence="6 12" id="KW-0106">Calcium</keyword>
<keyword evidence="2" id="KW-0245">EGF-like domain</keyword>
<feature type="domain" description="Cadherin" evidence="13">
    <location>
        <begin position="76"/>
        <end position="156"/>
    </location>
</feature>
<dbReference type="SMART" id="SM00112">
    <property type="entry name" value="CA"/>
    <property type="match status" value="4"/>
</dbReference>
<keyword evidence="8" id="KW-1133">Transmembrane helix</keyword>
<evidence type="ECO:0000256" key="1">
    <source>
        <dbReference type="ARBA" id="ARBA00004479"/>
    </source>
</evidence>
<evidence type="ECO:0000256" key="3">
    <source>
        <dbReference type="ARBA" id="ARBA00022692"/>
    </source>
</evidence>
<protein>
    <recommendedName>
        <fullName evidence="13">Cadherin domain-containing protein</fullName>
    </recommendedName>
</protein>